<evidence type="ECO:0000313" key="1">
    <source>
        <dbReference type="EMBL" id="MDQ0231704.1"/>
    </source>
</evidence>
<sequence length="71" mass="8324">MKGHLIGIVTLEKEYQRFAKGEITLALTLLKQASITIDNVFMYEKMKVMAIVDELTGMYKRRYFYEMTTHA</sequence>
<reference evidence="1 2" key="1">
    <citation type="submission" date="2023-07" db="EMBL/GenBank/DDBJ databases">
        <title>Genomic Encyclopedia of Type Strains, Phase IV (KMG-IV): sequencing the most valuable type-strain genomes for metagenomic binning, comparative biology and taxonomic classification.</title>
        <authorList>
            <person name="Goeker M."/>
        </authorList>
    </citation>
    <scope>NUCLEOTIDE SEQUENCE [LARGE SCALE GENOMIC DNA]</scope>
    <source>
        <strain evidence="1 2">DSM 29005</strain>
    </source>
</reference>
<organism evidence="1 2">
    <name type="scientific">Metabacillus malikii</name>
    <dbReference type="NCBI Taxonomy" id="1504265"/>
    <lineage>
        <taxon>Bacteria</taxon>
        <taxon>Bacillati</taxon>
        <taxon>Bacillota</taxon>
        <taxon>Bacilli</taxon>
        <taxon>Bacillales</taxon>
        <taxon>Bacillaceae</taxon>
        <taxon>Metabacillus</taxon>
    </lineage>
</organism>
<dbReference type="EMBL" id="JAUSUD010000014">
    <property type="protein sequence ID" value="MDQ0231704.1"/>
    <property type="molecule type" value="Genomic_DNA"/>
</dbReference>
<name>A0ABT9ZHH3_9BACI</name>
<accession>A0ABT9ZHH3</accession>
<keyword evidence="2" id="KW-1185">Reference proteome</keyword>
<proteinExistence type="predicted"/>
<dbReference type="Proteomes" id="UP001234495">
    <property type="component" value="Unassembled WGS sequence"/>
</dbReference>
<comment type="caution">
    <text evidence="1">The sequence shown here is derived from an EMBL/GenBank/DDBJ whole genome shotgun (WGS) entry which is preliminary data.</text>
</comment>
<gene>
    <name evidence="1" type="ORF">J2S19_002988</name>
</gene>
<protein>
    <submittedName>
        <fullName evidence="1">GGDEF domain-containing protein</fullName>
    </submittedName>
</protein>
<evidence type="ECO:0000313" key="2">
    <source>
        <dbReference type="Proteomes" id="UP001234495"/>
    </source>
</evidence>